<comment type="caution">
    <text evidence="3">The sequence shown here is derived from an EMBL/GenBank/DDBJ whole genome shotgun (WGS) entry which is preliminary data.</text>
</comment>
<dbReference type="EMBL" id="JAUGZK010000016">
    <property type="protein sequence ID" value="MEE2025785.1"/>
    <property type="molecule type" value="Genomic_DNA"/>
</dbReference>
<dbReference type="PANTHER" id="PTHR35812:SF1">
    <property type="entry name" value="LIPOPROTEIN"/>
    <property type="match status" value="1"/>
</dbReference>
<organism evidence="3 4">
    <name type="scientific">Alkalimonas mucilaginosa</name>
    <dbReference type="NCBI Taxonomy" id="3057676"/>
    <lineage>
        <taxon>Bacteria</taxon>
        <taxon>Pseudomonadati</taxon>
        <taxon>Pseudomonadota</taxon>
        <taxon>Gammaproteobacteria</taxon>
        <taxon>Alkalimonas</taxon>
    </lineage>
</organism>
<dbReference type="InterPro" id="IPR011460">
    <property type="entry name" value="Lcl_C"/>
</dbReference>
<feature type="signal peptide" evidence="1">
    <location>
        <begin position="1"/>
        <end position="19"/>
    </location>
</feature>
<dbReference type="RefSeq" id="WP_330089096.1">
    <property type="nucleotide sequence ID" value="NZ_JAUGZK010000016.1"/>
</dbReference>
<dbReference type="Pfam" id="PF07603">
    <property type="entry name" value="Lcl_C"/>
    <property type="match status" value="1"/>
</dbReference>
<accession>A0ABU7JJC9</accession>
<name>A0ABU7JJC9_9GAMM</name>
<proteinExistence type="predicted"/>
<keyword evidence="1" id="KW-0732">Signal</keyword>
<dbReference type="PROSITE" id="PS51257">
    <property type="entry name" value="PROKAR_LIPOPROTEIN"/>
    <property type="match status" value="1"/>
</dbReference>
<dbReference type="PANTHER" id="PTHR35812">
    <property type="entry name" value="LIPOPROTEIN"/>
    <property type="match status" value="1"/>
</dbReference>
<reference evidence="3 4" key="1">
    <citation type="submission" date="2023-06" db="EMBL/GenBank/DDBJ databases">
        <title>Alkalimonas sp., MEB004 an alkaliphilic bacterium isolated from Lonar Lake, India.</title>
        <authorList>
            <person name="Joshi A."/>
            <person name="Thite S."/>
        </authorList>
    </citation>
    <scope>NUCLEOTIDE SEQUENCE [LARGE SCALE GENOMIC DNA]</scope>
    <source>
        <strain evidence="3 4">MEB004</strain>
    </source>
</reference>
<dbReference type="Proteomes" id="UP001339167">
    <property type="component" value="Unassembled WGS sequence"/>
</dbReference>
<protein>
    <submittedName>
        <fullName evidence="3">DUF1566 domain-containing protein</fullName>
    </submittedName>
</protein>
<evidence type="ECO:0000313" key="3">
    <source>
        <dbReference type="EMBL" id="MEE2025785.1"/>
    </source>
</evidence>
<evidence type="ECO:0000313" key="4">
    <source>
        <dbReference type="Proteomes" id="UP001339167"/>
    </source>
</evidence>
<evidence type="ECO:0000256" key="1">
    <source>
        <dbReference type="SAM" id="SignalP"/>
    </source>
</evidence>
<keyword evidence="4" id="KW-1185">Reference proteome</keyword>
<gene>
    <name evidence="3" type="ORF">QWF21_16220</name>
</gene>
<evidence type="ECO:0000259" key="2">
    <source>
        <dbReference type="Pfam" id="PF07603"/>
    </source>
</evidence>
<sequence>MSLFYRNFLLALPVLCFFAACQPLDTPANMANKEAPEPAFLPNRELPDITVFSGEVFNEEGMRIPLSEEQQRLRVEQDLDDLEVVYLRLRNSRSEQQGHLISDAPRISGKLAEAFYTQLCHQDVLVVALEISIENRHMPRQFYEASYIHAIFDPISGKRLTQVWSSGSESDTGARYGDHGPLQASLKAGTNNFCPELLEWANQRYAKDWLLSLPAAVEMAESQSFVPPAATNSANGLIDDRYRDNGDGTVTDIQTNLTWMRCVQGLHEWTGSACIRVDKRTPWAMSWEEAQNVAKNVSFAGYSDWRLPTADELDTLVLCPAGRSLSARPDGRYVVHTDGSCHGSDFDRPKINSNAFPDTPSERFWTSTSVQNGKSESDFEQVFIVNFRGGSVMQYRRNPYERFGVRLVRGEASLP</sequence>
<feature type="chain" id="PRO_5046630648" evidence="1">
    <location>
        <begin position="20"/>
        <end position="415"/>
    </location>
</feature>
<feature type="domain" description="Lcl C-terminal" evidence="2">
    <location>
        <begin position="248"/>
        <end position="409"/>
    </location>
</feature>